<keyword evidence="2" id="KW-0489">Methyltransferase</keyword>
<dbReference type="GO" id="GO:0032259">
    <property type="term" value="P:methylation"/>
    <property type="evidence" value="ECO:0007669"/>
    <property type="project" value="UniProtKB-KW"/>
</dbReference>
<accession>A0ABX0I4U7</accession>
<dbReference type="RefSeq" id="WP_166076173.1">
    <property type="nucleotide sequence ID" value="NZ_JAAJBT010000002.1"/>
</dbReference>
<dbReference type="SUPFAM" id="SSF53335">
    <property type="entry name" value="S-adenosyl-L-methionine-dependent methyltransferases"/>
    <property type="match status" value="1"/>
</dbReference>
<keyword evidence="2" id="KW-0808">Transferase</keyword>
<keyword evidence="3" id="KW-1185">Reference proteome</keyword>
<dbReference type="NCBIfam" id="TIGR01444">
    <property type="entry name" value="fkbM_fam"/>
    <property type="match status" value="1"/>
</dbReference>
<evidence type="ECO:0000313" key="3">
    <source>
        <dbReference type="Proteomes" id="UP000800984"/>
    </source>
</evidence>
<gene>
    <name evidence="2" type="ORF">G4D72_03210</name>
</gene>
<dbReference type="GO" id="GO:0008168">
    <property type="term" value="F:methyltransferase activity"/>
    <property type="evidence" value="ECO:0007669"/>
    <property type="project" value="UniProtKB-KW"/>
</dbReference>
<comment type="caution">
    <text evidence="2">The sequence shown here is derived from an EMBL/GenBank/DDBJ whole genome shotgun (WGS) entry which is preliminary data.</text>
</comment>
<reference evidence="2 3" key="1">
    <citation type="submission" date="2020-02" db="EMBL/GenBank/DDBJ databases">
        <authorList>
            <person name="Chen W.-M."/>
        </authorList>
    </citation>
    <scope>NUCLEOTIDE SEQUENCE [LARGE SCALE GENOMIC DNA]</scope>
    <source>
        <strain evidence="2 3">KDG-16</strain>
    </source>
</reference>
<name>A0ABX0I4U7_9FLAO</name>
<dbReference type="EMBL" id="JAAJBT010000002">
    <property type="protein sequence ID" value="NHM01115.1"/>
    <property type="molecule type" value="Genomic_DNA"/>
</dbReference>
<organism evidence="2 3">
    <name type="scientific">Flavobacterium difficile</name>
    <dbReference type="NCBI Taxonomy" id="2709659"/>
    <lineage>
        <taxon>Bacteria</taxon>
        <taxon>Pseudomonadati</taxon>
        <taxon>Bacteroidota</taxon>
        <taxon>Flavobacteriia</taxon>
        <taxon>Flavobacteriales</taxon>
        <taxon>Flavobacteriaceae</taxon>
        <taxon>Flavobacterium</taxon>
    </lineage>
</organism>
<proteinExistence type="predicted"/>
<dbReference type="Pfam" id="PF05050">
    <property type="entry name" value="Methyltransf_21"/>
    <property type="match status" value="1"/>
</dbReference>
<sequence length="227" mass="26408">MITQLKKIIKRLIRYDAYGKSLRGNDALQYQRVKPWIKAKGDETLRLNYPLDQNSVVFDLGGYKGEFTEVIYNRYQPTIYVFEPIFAFYTIIQNKFATTPKVIPFQYGLAGKDCSIPISMSDNSSSVFLKTAETETIQLKSIVNFIQSNAITKVDLIKINIEGGEYEVLESLLDANLIGIFENIQVQFHDFLFENAKERMQAIQARLQETHVLTYQYEFVWENWKLK</sequence>
<evidence type="ECO:0000259" key="1">
    <source>
        <dbReference type="Pfam" id="PF05050"/>
    </source>
</evidence>
<evidence type="ECO:0000313" key="2">
    <source>
        <dbReference type="EMBL" id="NHM01115.1"/>
    </source>
</evidence>
<dbReference type="Gene3D" id="3.40.50.150">
    <property type="entry name" value="Vaccinia Virus protein VP39"/>
    <property type="match status" value="1"/>
</dbReference>
<feature type="domain" description="Methyltransferase FkbM" evidence="1">
    <location>
        <begin position="59"/>
        <end position="200"/>
    </location>
</feature>
<dbReference type="Proteomes" id="UP000800984">
    <property type="component" value="Unassembled WGS sequence"/>
</dbReference>
<protein>
    <submittedName>
        <fullName evidence="2">FkbM family methyltransferase</fullName>
    </submittedName>
</protein>
<dbReference type="InterPro" id="IPR006342">
    <property type="entry name" value="FkbM_mtfrase"/>
</dbReference>
<dbReference type="InterPro" id="IPR029063">
    <property type="entry name" value="SAM-dependent_MTases_sf"/>
</dbReference>